<dbReference type="EMBL" id="JBHTHU010000005">
    <property type="protein sequence ID" value="MFD0749996.1"/>
    <property type="molecule type" value="Genomic_DNA"/>
</dbReference>
<evidence type="ECO:0000313" key="2">
    <source>
        <dbReference type="Proteomes" id="UP001596958"/>
    </source>
</evidence>
<evidence type="ECO:0000313" key="1">
    <source>
        <dbReference type="EMBL" id="MFD0749996.1"/>
    </source>
</evidence>
<protein>
    <submittedName>
        <fullName evidence="1">2-dehydro-3-deoxygalactonokinase</fullName>
    </submittedName>
</protein>
<dbReference type="CDD" id="cd24012">
    <property type="entry name" value="ASKHA_NBD_KDGal-kinase"/>
    <property type="match status" value="1"/>
</dbReference>
<dbReference type="InterPro" id="IPR007729">
    <property type="entry name" value="DGOK"/>
</dbReference>
<gene>
    <name evidence="1" type="ORF">ACFQZS_07575</name>
</gene>
<dbReference type="Gene3D" id="3.30.420.310">
    <property type="entry name" value="2-keto-3-deoxy-galactonokinase, C-terminal domain"/>
    <property type="match status" value="1"/>
</dbReference>
<comment type="caution">
    <text evidence="1">The sequence shown here is derived from an EMBL/GenBank/DDBJ whole genome shotgun (WGS) entry which is preliminary data.</text>
</comment>
<accession>A0ABW2YU89</accession>
<dbReference type="Gene3D" id="3.30.420.300">
    <property type="entry name" value="2-keto-3-deoxy-galactonokinase, substrate binding domain"/>
    <property type="match status" value="1"/>
</dbReference>
<dbReference type="InterPro" id="IPR042258">
    <property type="entry name" value="DGOK_N"/>
</dbReference>
<reference evidence="2" key="1">
    <citation type="journal article" date="2019" name="Int. J. Syst. Evol. Microbiol.">
        <title>The Global Catalogue of Microorganisms (GCM) 10K type strain sequencing project: providing services to taxonomists for standard genome sequencing and annotation.</title>
        <authorList>
            <consortium name="The Broad Institute Genomics Platform"/>
            <consortium name="The Broad Institute Genome Sequencing Center for Infectious Disease"/>
            <person name="Wu L."/>
            <person name="Ma J."/>
        </authorList>
    </citation>
    <scope>NUCLEOTIDE SEQUENCE [LARGE SCALE GENOMIC DNA]</scope>
    <source>
        <strain evidence="2">CCUG 63418</strain>
    </source>
</reference>
<dbReference type="Proteomes" id="UP001596958">
    <property type="component" value="Unassembled WGS sequence"/>
</dbReference>
<organism evidence="1 2">
    <name type="scientific">Mucilaginibacter calamicampi</name>
    <dbReference type="NCBI Taxonomy" id="1302352"/>
    <lineage>
        <taxon>Bacteria</taxon>
        <taxon>Pseudomonadati</taxon>
        <taxon>Bacteroidota</taxon>
        <taxon>Sphingobacteriia</taxon>
        <taxon>Sphingobacteriales</taxon>
        <taxon>Sphingobacteriaceae</taxon>
        <taxon>Mucilaginibacter</taxon>
    </lineage>
</organism>
<dbReference type="RefSeq" id="WP_377098852.1">
    <property type="nucleotide sequence ID" value="NZ_JBHTHU010000005.1"/>
</dbReference>
<proteinExistence type="predicted"/>
<name>A0ABW2YU89_9SPHI</name>
<sequence length="333" mass="36570">MEKHIISCDWGSTSFRLRLVDRTNQAVLSEVLTDEGIIFTFNAYQANAAHSNLSRKQYFLEQLKTNLSVLSNKSSVDLSGLDIVISGMASASIGMHELPYADLPFATDGSQARVQIFEAEESFQNRIILISGVKSDSDVMRGEEAQLIGLVQLLGINTPTETVFILPGTHSKHLSVRADKLVDIQTFMTGELYNILTHHSILKDSVDVNVPEELSAEDKEAFVRGVHNSASVNILNSLFSVRTNQLFNKLGKKQNALYLSGLLMGNELAGLQKHEDVPLILCTGGAVHKLYRLAFECLGLLTRTTIVPADVLSRATIAGQIIIAQNNTPLYEN</sequence>
<dbReference type="Pfam" id="PF05035">
    <property type="entry name" value="DGOK"/>
    <property type="match status" value="1"/>
</dbReference>
<dbReference type="InterPro" id="IPR042257">
    <property type="entry name" value="DGOK_C"/>
</dbReference>
<keyword evidence="2" id="KW-1185">Reference proteome</keyword>